<dbReference type="Proteomes" id="UP000295357">
    <property type="component" value="Unassembled WGS sequence"/>
</dbReference>
<dbReference type="AlphaFoldDB" id="A0A4V6PU95"/>
<organism evidence="2 3">
    <name type="scientific">Roseateles asaccharophilus</name>
    <dbReference type="NCBI Taxonomy" id="582607"/>
    <lineage>
        <taxon>Bacteria</taxon>
        <taxon>Pseudomonadati</taxon>
        <taxon>Pseudomonadota</taxon>
        <taxon>Betaproteobacteria</taxon>
        <taxon>Burkholderiales</taxon>
        <taxon>Sphaerotilaceae</taxon>
        <taxon>Roseateles</taxon>
    </lineage>
</organism>
<proteinExistence type="inferred from homology"/>
<reference evidence="2 3" key="1">
    <citation type="submission" date="2019-03" db="EMBL/GenBank/DDBJ databases">
        <title>Genomic Encyclopedia of Type Strains, Phase IV (KMG-IV): sequencing the most valuable type-strain genomes for metagenomic binning, comparative biology and taxonomic classification.</title>
        <authorList>
            <person name="Goeker M."/>
        </authorList>
    </citation>
    <scope>NUCLEOTIDE SEQUENCE [LARGE SCALE GENOMIC DNA]</scope>
    <source>
        <strain evidence="2 3">DSM 25082</strain>
    </source>
</reference>
<dbReference type="SUPFAM" id="SSF54913">
    <property type="entry name" value="GlnB-like"/>
    <property type="match status" value="1"/>
</dbReference>
<dbReference type="GO" id="GO:0010038">
    <property type="term" value="P:response to metal ion"/>
    <property type="evidence" value="ECO:0007669"/>
    <property type="project" value="InterPro"/>
</dbReference>
<accession>A0A4V6PU95</accession>
<dbReference type="OrthoDB" id="37622at2"/>
<dbReference type="GO" id="GO:0005507">
    <property type="term" value="F:copper ion binding"/>
    <property type="evidence" value="ECO:0007669"/>
    <property type="project" value="TreeGrafter"/>
</dbReference>
<dbReference type="Pfam" id="PF03091">
    <property type="entry name" value="CutA1"/>
    <property type="match status" value="1"/>
</dbReference>
<name>A0A4V6PU95_9BURK</name>
<dbReference type="PANTHER" id="PTHR23419:SF8">
    <property type="entry name" value="FI09726P"/>
    <property type="match status" value="1"/>
</dbReference>
<keyword evidence="3" id="KW-1185">Reference proteome</keyword>
<sequence>MNAHVPPEGPSAPALIAVFTTLPERAAAQALARQMVERGLAACAQISEVESFYRWDGRLQQEGEFRLLLKTRAELYAALEQALRELHPYELPAIHAQALGPVYEPYARWVAAQTAPAAPRFQREG</sequence>
<dbReference type="Gene3D" id="3.30.70.120">
    <property type="match status" value="1"/>
</dbReference>
<comment type="similarity">
    <text evidence="1">Belongs to the CutA family.</text>
</comment>
<dbReference type="InterPro" id="IPR011322">
    <property type="entry name" value="N-reg_PII-like_a/b"/>
</dbReference>
<dbReference type="EMBL" id="SNXE01000001">
    <property type="protein sequence ID" value="TDP13367.1"/>
    <property type="molecule type" value="Genomic_DNA"/>
</dbReference>
<protein>
    <submittedName>
        <fullName evidence="2">Periplasmic divalent cation tolerance protein</fullName>
    </submittedName>
</protein>
<dbReference type="PANTHER" id="PTHR23419">
    <property type="entry name" value="DIVALENT CATION TOLERANCE CUTA-RELATED"/>
    <property type="match status" value="1"/>
</dbReference>
<dbReference type="InterPro" id="IPR015867">
    <property type="entry name" value="N-reg_PII/ATP_PRibTrfase_C"/>
</dbReference>
<comment type="caution">
    <text evidence="2">The sequence shown here is derived from an EMBL/GenBank/DDBJ whole genome shotgun (WGS) entry which is preliminary data.</text>
</comment>
<gene>
    <name evidence="2" type="ORF">DFR39_101842</name>
</gene>
<evidence type="ECO:0000313" key="2">
    <source>
        <dbReference type="EMBL" id="TDP13367.1"/>
    </source>
</evidence>
<evidence type="ECO:0000256" key="1">
    <source>
        <dbReference type="ARBA" id="ARBA00010169"/>
    </source>
</evidence>
<dbReference type="InterPro" id="IPR004323">
    <property type="entry name" value="Ion_tolerance_CutA"/>
</dbReference>
<dbReference type="RefSeq" id="WP_133602255.1">
    <property type="nucleotide sequence ID" value="NZ_JAUFPJ010000001.1"/>
</dbReference>
<evidence type="ECO:0000313" key="3">
    <source>
        <dbReference type="Proteomes" id="UP000295357"/>
    </source>
</evidence>